<dbReference type="Pfam" id="PF00258">
    <property type="entry name" value="Flavodoxin_1"/>
    <property type="match status" value="1"/>
</dbReference>
<dbReference type="GO" id="GO:0009055">
    <property type="term" value="F:electron transfer activity"/>
    <property type="evidence" value="ECO:0007669"/>
    <property type="project" value="UniProtKB-UniRule"/>
</dbReference>
<evidence type="ECO:0000256" key="1">
    <source>
        <dbReference type="ARBA" id="ARBA00001917"/>
    </source>
</evidence>
<organism evidence="9 10">
    <name type="scientific">Neiella marina</name>
    <dbReference type="NCBI Taxonomy" id="508461"/>
    <lineage>
        <taxon>Bacteria</taxon>
        <taxon>Pseudomonadati</taxon>
        <taxon>Pseudomonadota</taxon>
        <taxon>Gammaproteobacteria</taxon>
        <taxon>Alteromonadales</taxon>
        <taxon>Echinimonadaceae</taxon>
        <taxon>Neiella</taxon>
    </lineage>
</organism>
<name>A0A8J2XNZ1_9GAMM</name>
<dbReference type="PROSITE" id="PS50902">
    <property type="entry name" value="FLAVODOXIN_LIKE"/>
    <property type="match status" value="1"/>
</dbReference>
<evidence type="ECO:0000313" key="9">
    <source>
        <dbReference type="EMBL" id="GGA76855.1"/>
    </source>
</evidence>
<accession>A0A8J2XNZ1</accession>
<dbReference type="InterPro" id="IPR001094">
    <property type="entry name" value="Flavdoxin-like"/>
</dbReference>
<keyword evidence="5 7" id="KW-0288">FMN</keyword>
<dbReference type="RefSeq" id="WP_087506956.1">
    <property type="nucleotide sequence ID" value="NZ_BMDX01000007.1"/>
</dbReference>
<evidence type="ECO:0000256" key="7">
    <source>
        <dbReference type="PIRNR" id="PIRNR038996"/>
    </source>
</evidence>
<evidence type="ECO:0000313" key="10">
    <source>
        <dbReference type="Proteomes" id="UP000619743"/>
    </source>
</evidence>
<keyword evidence="10" id="KW-1185">Reference proteome</keyword>
<dbReference type="InterPro" id="IPR008254">
    <property type="entry name" value="Flavodoxin/NO_synth"/>
</dbReference>
<keyword evidence="3 7" id="KW-0813">Transport</keyword>
<dbReference type="PANTHER" id="PTHR42809">
    <property type="entry name" value="FLAVODOXIN 2"/>
    <property type="match status" value="1"/>
</dbReference>
<protein>
    <recommendedName>
        <fullName evidence="7">Flavodoxin</fullName>
    </recommendedName>
</protein>
<sequence length="178" mass="19375">MAAIGIFFGTDTGTTRKIAKMMHKALGDDLADKPLNINRIDADTLMGYDFLILGTPTLGEGQLPGLSSECQAESWEEFMPNFDDMDLANKKVALYGLGDQVNYPDEFVDGLGELYDAVAECGAEMVGSWPAEGYTFNSSQALDEDEFVGLVLDNDNQSDQHTARIEAWLTDVKAAFGV</sequence>
<reference evidence="10" key="1">
    <citation type="journal article" date="2019" name="Int. J. Syst. Evol. Microbiol.">
        <title>The Global Catalogue of Microorganisms (GCM) 10K type strain sequencing project: providing services to taxonomists for standard genome sequencing and annotation.</title>
        <authorList>
            <consortium name="The Broad Institute Genomics Platform"/>
            <consortium name="The Broad Institute Genome Sequencing Center for Infectious Disease"/>
            <person name="Wu L."/>
            <person name="Ma J."/>
        </authorList>
    </citation>
    <scope>NUCLEOTIDE SEQUENCE [LARGE SCALE GENOMIC DNA]</scope>
    <source>
        <strain evidence="10">CGMCC 1.10130</strain>
    </source>
</reference>
<comment type="caution">
    <text evidence="9">The sequence shown here is derived from an EMBL/GenBank/DDBJ whole genome shotgun (WGS) entry which is preliminary data.</text>
</comment>
<dbReference type="Gene3D" id="3.40.50.360">
    <property type="match status" value="1"/>
</dbReference>
<evidence type="ECO:0000256" key="3">
    <source>
        <dbReference type="ARBA" id="ARBA00022448"/>
    </source>
</evidence>
<dbReference type="NCBIfam" id="TIGR01752">
    <property type="entry name" value="flav_long"/>
    <property type="match status" value="1"/>
</dbReference>
<evidence type="ECO:0000256" key="5">
    <source>
        <dbReference type="ARBA" id="ARBA00022643"/>
    </source>
</evidence>
<keyword evidence="6 7" id="KW-0249">Electron transport</keyword>
<comment type="function">
    <text evidence="7">Low-potential electron donor to a number of redox enzymes.</text>
</comment>
<comment type="similarity">
    <text evidence="2 7">Belongs to the flavodoxin family.</text>
</comment>
<gene>
    <name evidence="9" type="primary">isiB</name>
    <name evidence="9" type="ORF">GCM10011369_18480</name>
</gene>
<dbReference type="GO" id="GO:0010181">
    <property type="term" value="F:FMN binding"/>
    <property type="evidence" value="ECO:0007669"/>
    <property type="project" value="UniProtKB-UniRule"/>
</dbReference>
<dbReference type="InterPro" id="IPR029039">
    <property type="entry name" value="Flavoprotein-like_sf"/>
</dbReference>
<dbReference type="OrthoDB" id="359268at2"/>
<dbReference type="EMBL" id="BMDX01000007">
    <property type="protein sequence ID" value="GGA76855.1"/>
    <property type="molecule type" value="Genomic_DNA"/>
</dbReference>
<dbReference type="InterPro" id="IPR050619">
    <property type="entry name" value="Flavodoxin"/>
</dbReference>
<dbReference type="SUPFAM" id="SSF52218">
    <property type="entry name" value="Flavoproteins"/>
    <property type="match status" value="1"/>
</dbReference>
<feature type="domain" description="Flavodoxin-like" evidence="8">
    <location>
        <begin position="4"/>
        <end position="173"/>
    </location>
</feature>
<evidence type="ECO:0000259" key="8">
    <source>
        <dbReference type="PROSITE" id="PS50902"/>
    </source>
</evidence>
<dbReference type="NCBIfam" id="NF006739">
    <property type="entry name" value="PRK09267.1-5"/>
    <property type="match status" value="1"/>
</dbReference>
<evidence type="ECO:0000256" key="2">
    <source>
        <dbReference type="ARBA" id="ARBA00005267"/>
    </source>
</evidence>
<proteinExistence type="inferred from homology"/>
<evidence type="ECO:0000256" key="6">
    <source>
        <dbReference type="ARBA" id="ARBA00022982"/>
    </source>
</evidence>
<dbReference type="InterPro" id="IPR010086">
    <property type="entry name" value="Flavodoxin_lc"/>
</dbReference>
<evidence type="ECO:0000256" key="4">
    <source>
        <dbReference type="ARBA" id="ARBA00022630"/>
    </source>
</evidence>
<dbReference type="AlphaFoldDB" id="A0A8J2XNZ1"/>
<comment type="cofactor">
    <cofactor evidence="1 7">
        <name>FMN</name>
        <dbReference type="ChEBI" id="CHEBI:58210"/>
    </cofactor>
</comment>
<keyword evidence="4 7" id="KW-0285">Flavoprotein</keyword>
<dbReference type="PIRSF" id="PIRSF038996">
    <property type="entry name" value="FldA"/>
    <property type="match status" value="1"/>
</dbReference>
<dbReference type="PRINTS" id="PR00369">
    <property type="entry name" value="FLAVODOXIN"/>
</dbReference>
<dbReference type="PANTHER" id="PTHR42809:SF1">
    <property type="entry name" value="FLAVODOXIN 1"/>
    <property type="match status" value="1"/>
</dbReference>
<dbReference type="Proteomes" id="UP000619743">
    <property type="component" value="Unassembled WGS sequence"/>
</dbReference>